<keyword evidence="2" id="KW-1185">Reference proteome</keyword>
<gene>
    <name evidence="1" type="primary">MTR10</name>
    <name evidence="1" type="ORF">EV182_003034</name>
</gene>
<organism evidence="1 2">
    <name type="scientific">Spiromyces aspiralis</name>
    <dbReference type="NCBI Taxonomy" id="68401"/>
    <lineage>
        <taxon>Eukaryota</taxon>
        <taxon>Fungi</taxon>
        <taxon>Fungi incertae sedis</taxon>
        <taxon>Zoopagomycota</taxon>
        <taxon>Kickxellomycotina</taxon>
        <taxon>Kickxellomycetes</taxon>
        <taxon>Kickxellales</taxon>
        <taxon>Kickxellaceae</taxon>
        <taxon>Spiromyces</taxon>
    </lineage>
</organism>
<evidence type="ECO:0000313" key="2">
    <source>
        <dbReference type="Proteomes" id="UP001145114"/>
    </source>
</evidence>
<keyword evidence="1" id="KW-0675">Receptor</keyword>
<accession>A0ACC1HGR6</accession>
<sequence length="827" mass="91742">MNQQEVAQVISVLKALYQSSDSGSKKQANDWLQDFQRKQPSAWTTCDAILSAPLTELQNEAKLFAAQTLRNKIINDLRDLDSSAVISLRDSLVNYIKNVRTLPQNLITQVCLSLADIAVQSEAWTNPVADITQQFSADPYLVTCLLEFLTVLPEEVFNDRIVISDDVYRRRSNLLLTSQAANIIDIMVRCLQSSNLDPTTHVRVLSCFTSWIKCGELALGTMKNTPLIELAFAALDSTDETIFDTAVDAVCGIIYESRDAVRPLESSGGAGGDPSIIEQDILPRMAIVADKMRSDEAVTKDADEDRIRGYCRIFAEAGEAWLPEIVKKQGVYEKLLTALIDCMRLPHLEVIRMFFNMWGDMATQVLDHACRGQEYIHKAYIPVFEALIDVIIVHLQYPLEYDGFSLPSGGNAGRWTAQERDEFRDFRHEVGDVLKDCVRVVGDETALMHPFRLISAKISESSGSPQQTPWQIVEASLFALRVMGAEVSPNEDKILPKLMDMFSNFPAHPKLRYAATLVIARYTEWTNKHPQYVPFQLGYVSQGFQDHNIAPASALAIKYLAKDCSAHLVPVWKDLLSFYFQAFSTRVLGDLDMLQVTEALAHVISASPPADAAGKVEEFFAPLLKDLSEKLDQGATTTDSEKRAIIELVERMGVLIDYLDIDASSPSMEVLRQAVMTLCPLLLRILGSNAAHPALSESTARVLRTLIMVCSAMVSQMVPSFIETIVVSFQQTGYGVYLWLLRKIIEVYGNGRDGRAITAATATSGGSGSGNYDALIIQAVEKATEIVLQALQDPATVQSHPETIDEYFRTLSMGLSIMPRSIIQMPS</sequence>
<proteinExistence type="predicted"/>
<protein>
    <submittedName>
        <fullName evidence="1">Nuclear import receptor</fullName>
    </submittedName>
</protein>
<comment type="caution">
    <text evidence="1">The sequence shown here is derived from an EMBL/GenBank/DDBJ whole genome shotgun (WGS) entry which is preliminary data.</text>
</comment>
<evidence type="ECO:0000313" key="1">
    <source>
        <dbReference type="EMBL" id="KAJ1674560.1"/>
    </source>
</evidence>
<dbReference type="EMBL" id="JAMZIH010005862">
    <property type="protein sequence ID" value="KAJ1674560.1"/>
    <property type="molecule type" value="Genomic_DNA"/>
</dbReference>
<reference evidence="1" key="1">
    <citation type="submission" date="2022-06" db="EMBL/GenBank/DDBJ databases">
        <title>Phylogenomic reconstructions and comparative analyses of Kickxellomycotina fungi.</title>
        <authorList>
            <person name="Reynolds N.K."/>
            <person name="Stajich J.E."/>
            <person name="Barry K."/>
            <person name="Grigoriev I.V."/>
            <person name="Crous P."/>
            <person name="Smith M.E."/>
        </authorList>
    </citation>
    <scope>NUCLEOTIDE SEQUENCE</scope>
    <source>
        <strain evidence="1">RSA 2271</strain>
    </source>
</reference>
<name>A0ACC1HGR6_9FUNG</name>
<dbReference type="Proteomes" id="UP001145114">
    <property type="component" value="Unassembled WGS sequence"/>
</dbReference>
<feature type="non-terminal residue" evidence="1">
    <location>
        <position position="827"/>
    </location>
</feature>